<reference evidence="1 2" key="1">
    <citation type="submission" date="2021-03" db="EMBL/GenBank/DDBJ databases">
        <title>Flavobacterium Flabelliformis Sp. Nov. And Flavobacterium Geliluteum Sp. Nov., Two Novel Multidrug Resistant Psychrophilic Species Isolated From Antarctica.</title>
        <authorList>
            <person name="Kralova S."/>
            <person name="Busse H.J."/>
            <person name="Bezdicek M."/>
            <person name="Nykrynova M."/>
            <person name="Kroupova E."/>
            <person name="Krsek D."/>
            <person name="Sedlacek I."/>
        </authorList>
    </citation>
    <scope>NUCLEOTIDE SEQUENCE [LARGE SCALE GENOMIC DNA]</scope>
    <source>
        <strain evidence="1 2">P7388</strain>
    </source>
</reference>
<evidence type="ECO:0000313" key="2">
    <source>
        <dbReference type="Proteomes" id="UP000675047"/>
    </source>
</evidence>
<dbReference type="AlphaFoldDB" id="A0A941AYB8"/>
<keyword evidence="2" id="KW-1185">Reference proteome</keyword>
<evidence type="ECO:0000313" key="1">
    <source>
        <dbReference type="EMBL" id="MBP4140125.1"/>
    </source>
</evidence>
<protein>
    <submittedName>
        <fullName evidence="1">Uncharacterized protein</fullName>
    </submittedName>
</protein>
<organism evidence="1 2">
    <name type="scientific">Flavobacterium geliluteum</name>
    <dbReference type="NCBI Taxonomy" id="2816120"/>
    <lineage>
        <taxon>Bacteria</taxon>
        <taxon>Pseudomonadati</taxon>
        <taxon>Bacteroidota</taxon>
        <taxon>Flavobacteriia</taxon>
        <taxon>Flavobacteriales</taxon>
        <taxon>Flavobacteriaceae</taxon>
        <taxon>Flavobacterium</taxon>
    </lineage>
</organism>
<gene>
    <name evidence="1" type="ORF">J3495_18840</name>
</gene>
<sequence>MGNTLTDISFDCLPFLVEQEPIYNMKGQKVSKSYYDKSGREAVRLRYERIFKDYTYNNVVYSNVFIGLCKRIEYLDWSGEIAYTKNLQPYLFNLEPVFLGDGTETIVSFSSQKQREILRTERYKADDWLNAKNPNLYAMLYQRYTTAYNYYLRTGLKDDLVNEIDSEVNPEINTVFNNEVYGYEPMTVKELIILNLQ</sequence>
<dbReference type="EMBL" id="JAGFBV010000057">
    <property type="protein sequence ID" value="MBP4140125.1"/>
    <property type="molecule type" value="Genomic_DNA"/>
</dbReference>
<proteinExistence type="predicted"/>
<comment type="caution">
    <text evidence="1">The sequence shown here is derived from an EMBL/GenBank/DDBJ whole genome shotgun (WGS) entry which is preliminary data.</text>
</comment>
<dbReference type="RefSeq" id="WP_210668500.1">
    <property type="nucleotide sequence ID" value="NZ_JAGFBV010000057.1"/>
</dbReference>
<accession>A0A941AYB8</accession>
<dbReference type="Proteomes" id="UP000675047">
    <property type="component" value="Unassembled WGS sequence"/>
</dbReference>
<name>A0A941AYB8_9FLAO</name>